<reference evidence="3" key="1">
    <citation type="submission" date="2020-08" db="EMBL/GenBank/DDBJ databases">
        <title>Lacibacter sp. S13-6-6 genome sequencing.</title>
        <authorList>
            <person name="Jin L."/>
        </authorList>
    </citation>
    <scope>NUCLEOTIDE SEQUENCE [LARGE SCALE GENOMIC DNA]</scope>
    <source>
        <strain evidence="3">S13-6-6</strain>
    </source>
</reference>
<dbReference type="AlphaFoldDB" id="A0A7G5XG03"/>
<dbReference type="PROSITE" id="PS50206">
    <property type="entry name" value="RHODANESE_3"/>
    <property type="match status" value="1"/>
</dbReference>
<gene>
    <name evidence="2" type="ORF">H4075_20465</name>
</gene>
<evidence type="ECO:0000313" key="3">
    <source>
        <dbReference type="Proteomes" id="UP000515344"/>
    </source>
</evidence>
<proteinExistence type="predicted"/>
<organism evidence="2 3">
    <name type="scientific">Lacibacter sediminis</name>
    <dbReference type="NCBI Taxonomy" id="2760713"/>
    <lineage>
        <taxon>Bacteria</taxon>
        <taxon>Pseudomonadati</taxon>
        <taxon>Bacteroidota</taxon>
        <taxon>Chitinophagia</taxon>
        <taxon>Chitinophagales</taxon>
        <taxon>Chitinophagaceae</taxon>
        <taxon>Lacibacter</taxon>
    </lineage>
</organism>
<dbReference type="PANTHER" id="PTHR43031:SF1">
    <property type="entry name" value="PYRIDINE NUCLEOTIDE-DISULPHIDE OXIDOREDUCTASE"/>
    <property type="match status" value="1"/>
</dbReference>
<dbReference type="Proteomes" id="UP000515344">
    <property type="component" value="Chromosome"/>
</dbReference>
<dbReference type="SUPFAM" id="SSF52821">
    <property type="entry name" value="Rhodanese/Cell cycle control phosphatase"/>
    <property type="match status" value="1"/>
</dbReference>
<evidence type="ECO:0000259" key="1">
    <source>
        <dbReference type="PROSITE" id="PS50206"/>
    </source>
</evidence>
<dbReference type="InterPro" id="IPR050229">
    <property type="entry name" value="GlpE_sulfurtransferase"/>
</dbReference>
<dbReference type="Gene3D" id="3.40.250.10">
    <property type="entry name" value="Rhodanese-like domain"/>
    <property type="match status" value="1"/>
</dbReference>
<dbReference type="Pfam" id="PF00581">
    <property type="entry name" value="Rhodanese"/>
    <property type="match status" value="1"/>
</dbReference>
<feature type="domain" description="Rhodanese" evidence="1">
    <location>
        <begin position="19"/>
        <end position="102"/>
    </location>
</feature>
<sequence length="103" mass="10914">MINFIKKLFGPGTDFKALQQQGAVIIDVRTAGEFNGGHIKGAINIPVDSIRSKINDIKKKGKPVITCCASGMRSGSATSILKQAGVEAYNGGSWMSLQNKMAS</sequence>
<dbReference type="SMART" id="SM00450">
    <property type="entry name" value="RHOD"/>
    <property type="match status" value="1"/>
</dbReference>
<dbReference type="PANTHER" id="PTHR43031">
    <property type="entry name" value="FAD-DEPENDENT OXIDOREDUCTASE"/>
    <property type="match status" value="1"/>
</dbReference>
<evidence type="ECO:0000313" key="2">
    <source>
        <dbReference type="EMBL" id="QNA44406.1"/>
    </source>
</evidence>
<keyword evidence="3" id="KW-1185">Reference proteome</keyword>
<dbReference type="InterPro" id="IPR001763">
    <property type="entry name" value="Rhodanese-like_dom"/>
</dbReference>
<dbReference type="InterPro" id="IPR036873">
    <property type="entry name" value="Rhodanese-like_dom_sf"/>
</dbReference>
<dbReference type="RefSeq" id="WP_182802668.1">
    <property type="nucleotide sequence ID" value="NZ_CP060007.1"/>
</dbReference>
<dbReference type="EMBL" id="CP060007">
    <property type="protein sequence ID" value="QNA44406.1"/>
    <property type="molecule type" value="Genomic_DNA"/>
</dbReference>
<protein>
    <submittedName>
        <fullName evidence="2">Rhodanese-like domain-containing protein</fullName>
    </submittedName>
</protein>
<dbReference type="KEGG" id="lacs:H4075_20465"/>
<accession>A0A7G5XG03</accession>
<name>A0A7G5XG03_9BACT</name>